<feature type="region of interest" description="Disordered" evidence="1">
    <location>
        <begin position="168"/>
        <end position="191"/>
    </location>
</feature>
<dbReference type="EMBL" id="LSYV01000073">
    <property type="protein sequence ID" value="KXZ44146.1"/>
    <property type="molecule type" value="Genomic_DNA"/>
</dbReference>
<evidence type="ECO:0000256" key="1">
    <source>
        <dbReference type="SAM" id="MobiDB-lite"/>
    </source>
</evidence>
<protein>
    <submittedName>
        <fullName evidence="2">Uncharacterized protein</fullName>
    </submittedName>
</protein>
<accession>A0A150G2P7</accession>
<comment type="caution">
    <text evidence="2">The sequence shown here is derived from an EMBL/GenBank/DDBJ whole genome shotgun (WGS) entry which is preliminary data.</text>
</comment>
<gene>
    <name evidence="2" type="ORF">GPECTOR_72g593</name>
</gene>
<organism evidence="2 3">
    <name type="scientific">Gonium pectorale</name>
    <name type="common">Green alga</name>
    <dbReference type="NCBI Taxonomy" id="33097"/>
    <lineage>
        <taxon>Eukaryota</taxon>
        <taxon>Viridiplantae</taxon>
        <taxon>Chlorophyta</taxon>
        <taxon>core chlorophytes</taxon>
        <taxon>Chlorophyceae</taxon>
        <taxon>CS clade</taxon>
        <taxon>Chlamydomonadales</taxon>
        <taxon>Volvocaceae</taxon>
        <taxon>Gonium</taxon>
    </lineage>
</organism>
<proteinExistence type="predicted"/>
<dbReference type="Proteomes" id="UP000075714">
    <property type="component" value="Unassembled WGS sequence"/>
</dbReference>
<sequence>MATAYGLKNPGISNTTVIWNVDRDGKPLVVQGAHVDLDSDQLGFTMIIVLQGSTIVVYPGSKPIMREMWRLKELHAKGNIDHATFVRWIQSYRMIGQRLLLKLCNVLFFTDHTVHRGDRGITNYRARRLHWCILDGGKKNKEMHLCEQGPYGPLFNKVFTDTSSVYSPEDLELPSVPKEMKPGRGEAPRAP</sequence>
<evidence type="ECO:0000313" key="2">
    <source>
        <dbReference type="EMBL" id="KXZ44146.1"/>
    </source>
</evidence>
<reference evidence="3" key="1">
    <citation type="journal article" date="2016" name="Nat. Commun.">
        <title>The Gonium pectorale genome demonstrates co-option of cell cycle regulation during the evolution of multicellularity.</title>
        <authorList>
            <person name="Hanschen E.R."/>
            <person name="Marriage T.N."/>
            <person name="Ferris P.J."/>
            <person name="Hamaji T."/>
            <person name="Toyoda A."/>
            <person name="Fujiyama A."/>
            <person name="Neme R."/>
            <person name="Noguchi H."/>
            <person name="Minakuchi Y."/>
            <person name="Suzuki M."/>
            <person name="Kawai-Toyooka H."/>
            <person name="Smith D.R."/>
            <person name="Sparks H."/>
            <person name="Anderson J."/>
            <person name="Bakaric R."/>
            <person name="Luria V."/>
            <person name="Karger A."/>
            <person name="Kirschner M.W."/>
            <person name="Durand P.M."/>
            <person name="Michod R.E."/>
            <person name="Nozaki H."/>
            <person name="Olson B.J."/>
        </authorList>
    </citation>
    <scope>NUCLEOTIDE SEQUENCE [LARGE SCALE GENOMIC DNA]</scope>
    <source>
        <strain evidence="3">NIES-2863</strain>
    </source>
</reference>
<keyword evidence="3" id="KW-1185">Reference proteome</keyword>
<dbReference type="AlphaFoldDB" id="A0A150G2P7"/>
<feature type="compositionally biased region" description="Basic and acidic residues" evidence="1">
    <location>
        <begin position="178"/>
        <end position="191"/>
    </location>
</feature>
<evidence type="ECO:0000313" key="3">
    <source>
        <dbReference type="Proteomes" id="UP000075714"/>
    </source>
</evidence>
<name>A0A150G2P7_GONPE</name>